<reference evidence="1 5" key="1">
    <citation type="submission" date="2019-02" db="EMBL/GenBank/DDBJ databases">
        <title>Genome sequencing of Clostridium botulinum clinical isolates.</title>
        <authorList>
            <person name="Brunt J."/>
            <person name="Van Vliet A.H.M."/>
            <person name="Stringer S.C."/>
            <person name="Grant K.A."/>
            <person name="Carter A.C."/>
            <person name="Peck M.W."/>
        </authorList>
    </citation>
    <scope>NUCLEOTIDE SEQUENCE [LARGE SCALE GENOMIC DNA]</scope>
    <source>
        <strain evidence="1 5">H113700579</strain>
    </source>
</reference>
<evidence type="ECO:0000313" key="5">
    <source>
        <dbReference type="Proteomes" id="UP000472355"/>
    </source>
</evidence>
<dbReference type="OrthoDB" id="1751102at2"/>
<dbReference type="EMBL" id="SXFB01000007">
    <property type="protein sequence ID" value="NFV26668.1"/>
    <property type="molecule type" value="Genomic_DNA"/>
</dbReference>
<dbReference type="InterPro" id="IPR024210">
    <property type="entry name" value="DUF3785"/>
</dbReference>
<name>A0A0M1LD75_CLOBO</name>
<evidence type="ECO:0000313" key="3">
    <source>
        <dbReference type="EMBL" id="NFN34893.1"/>
    </source>
</evidence>
<sequence length="139" mass="16317">MEYKFVYDDKEYLLNKENCDGIFLDSDDESEEIEELSLDIILNALCEGDNVNFSKEFYGDKCYCDSQEKINKSYAYLEYHFYIYTKENKYVINTLCKEYKNTSYNKLARAGKIDNSYIVSIVVCPCCGNYTIEIEQCTV</sequence>
<comment type="caution">
    <text evidence="2">The sequence shown here is derived from an EMBL/GenBank/DDBJ whole genome shotgun (WGS) entry which is preliminary data.</text>
</comment>
<gene>
    <name evidence="1" type="ORF">EXM65_05290</name>
    <name evidence="2" type="ORF">FC774_14080</name>
    <name evidence="3" type="ORF">FDB51_07015</name>
    <name evidence="4" type="ORF">FDG31_10910</name>
</gene>
<reference evidence="6 7" key="2">
    <citation type="submission" date="2019-04" db="EMBL/GenBank/DDBJ databases">
        <title>Genome sequencing of Clostridium botulinum Groups I-IV and Clostridium butyricum.</title>
        <authorList>
            <person name="Brunt J."/>
            <person name="Van Vliet A.H.M."/>
            <person name="Stringer S.C."/>
            <person name="Carter A.T."/>
            <person name="Peck M.W."/>
        </authorList>
    </citation>
    <scope>NUCLEOTIDE SEQUENCE [LARGE SCALE GENOMIC DNA]</scope>
    <source>
        <strain evidence="2 7">1605</strain>
        <strain evidence="4 8">BL81</strain>
        <strain evidence="3 6">CB-K-33E</strain>
    </source>
</reference>
<dbReference type="EMBL" id="SWOV01000045">
    <property type="protein sequence ID" value="NFF88978.1"/>
    <property type="molecule type" value="Genomic_DNA"/>
</dbReference>
<evidence type="ECO:0000313" key="4">
    <source>
        <dbReference type="EMBL" id="NFV26668.1"/>
    </source>
</evidence>
<evidence type="ECO:0000313" key="1">
    <source>
        <dbReference type="EMBL" id="NFA42008.1"/>
    </source>
</evidence>
<dbReference type="Proteomes" id="UP000472355">
    <property type="component" value="Unassembled WGS sequence"/>
</dbReference>
<evidence type="ECO:0000313" key="8">
    <source>
        <dbReference type="Proteomes" id="UP000486903"/>
    </source>
</evidence>
<dbReference type="Proteomes" id="UP000473681">
    <property type="component" value="Unassembled WGS sequence"/>
</dbReference>
<dbReference type="AlphaFoldDB" id="A0A0M1LD75"/>
<dbReference type="RefSeq" id="WP_003370365.1">
    <property type="nucleotide sequence ID" value="NZ_CP010520.1"/>
</dbReference>
<protein>
    <submittedName>
        <fullName evidence="2">DUF3785 domain-containing protein</fullName>
    </submittedName>
</protein>
<organism evidence="2 7">
    <name type="scientific">Clostridium botulinum</name>
    <dbReference type="NCBI Taxonomy" id="1491"/>
    <lineage>
        <taxon>Bacteria</taxon>
        <taxon>Bacillati</taxon>
        <taxon>Bacillota</taxon>
        <taxon>Clostridia</taxon>
        <taxon>Eubacteriales</taxon>
        <taxon>Clostridiaceae</taxon>
        <taxon>Clostridium</taxon>
    </lineage>
</organism>
<dbReference type="EMBL" id="SWVK01000007">
    <property type="protein sequence ID" value="NFN34893.1"/>
    <property type="molecule type" value="Genomic_DNA"/>
</dbReference>
<proteinExistence type="predicted"/>
<dbReference type="Proteomes" id="UP000476820">
    <property type="component" value="Unassembled WGS sequence"/>
</dbReference>
<accession>A0A0M1LD75</accession>
<evidence type="ECO:0000313" key="7">
    <source>
        <dbReference type="Proteomes" id="UP000476820"/>
    </source>
</evidence>
<dbReference type="Proteomes" id="UP000486903">
    <property type="component" value="Unassembled WGS sequence"/>
</dbReference>
<dbReference type="EMBL" id="SGKU01000010">
    <property type="protein sequence ID" value="NFA42008.1"/>
    <property type="molecule type" value="Genomic_DNA"/>
</dbReference>
<evidence type="ECO:0000313" key="2">
    <source>
        <dbReference type="EMBL" id="NFF88978.1"/>
    </source>
</evidence>
<evidence type="ECO:0000313" key="6">
    <source>
        <dbReference type="Proteomes" id="UP000473681"/>
    </source>
</evidence>
<dbReference type="Pfam" id="PF12653">
    <property type="entry name" value="DUF3785"/>
    <property type="match status" value="1"/>
</dbReference>